<gene>
    <name evidence="1" type="ORF">QO015_001918</name>
</gene>
<name>A0ABU0M5S6_9HYPH</name>
<protein>
    <submittedName>
        <fullName evidence="1">Uncharacterized protein</fullName>
    </submittedName>
</protein>
<dbReference type="EMBL" id="JAUSWJ010000001">
    <property type="protein sequence ID" value="MDQ0516305.1"/>
    <property type="molecule type" value="Genomic_DNA"/>
</dbReference>
<dbReference type="Proteomes" id="UP001223743">
    <property type="component" value="Unassembled WGS sequence"/>
</dbReference>
<organism evidence="1 2">
    <name type="scientific">Kaistia geumhonensis</name>
    <dbReference type="NCBI Taxonomy" id="410839"/>
    <lineage>
        <taxon>Bacteria</taxon>
        <taxon>Pseudomonadati</taxon>
        <taxon>Pseudomonadota</taxon>
        <taxon>Alphaproteobacteria</taxon>
        <taxon>Hyphomicrobiales</taxon>
        <taxon>Kaistiaceae</taxon>
        <taxon>Kaistia</taxon>
    </lineage>
</organism>
<keyword evidence="2" id="KW-1185">Reference proteome</keyword>
<accession>A0ABU0M5S6</accession>
<proteinExistence type="predicted"/>
<evidence type="ECO:0000313" key="1">
    <source>
        <dbReference type="EMBL" id="MDQ0516305.1"/>
    </source>
</evidence>
<sequence length="131" mass="13649">MVDTAAALAKARIEADPSAQVGAIVGLMAATMIEMAAGFGSCSDDDLASEGFTVAEIAEYAPAARRLAREQAVRVIERPAVDGPVETVHALKALVDLAERHGAGLDREGAAILKRGKQAVENCRFLFDVAA</sequence>
<reference evidence="1 2" key="1">
    <citation type="submission" date="2023-07" db="EMBL/GenBank/DDBJ databases">
        <title>Genomic Encyclopedia of Type Strains, Phase IV (KMG-IV): sequencing the most valuable type-strain genomes for metagenomic binning, comparative biology and taxonomic classification.</title>
        <authorList>
            <person name="Goeker M."/>
        </authorList>
    </citation>
    <scope>NUCLEOTIDE SEQUENCE [LARGE SCALE GENOMIC DNA]</scope>
    <source>
        <strain evidence="1 2">B1-1</strain>
    </source>
</reference>
<evidence type="ECO:0000313" key="2">
    <source>
        <dbReference type="Proteomes" id="UP001223743"/>
    </source>
</evidence>
<comment type="caution">
    <text evidence="1">The sequence shown here is derived from an EMBL/GenBank/DDBJ whole genome shotgun (WGS) entry which is preliminary data.</text>
</comment>
<dbReference type="RefSeq" id="WP_266279775.1">
    <property type="nucleotide sequence ID" value="NZ_JAPKNF010000001.1"/>
</dbReference>